<keyword evidence="2" id="KW-0997">Cell inner membrane</keyword>
<dbReference type="InterPro" id="IPR020823">
    <property type="entry name" value="Cell_div_FtsA"/>
</dbReference>
<reference evidence="9" key="1">
    <citation type="journal article" date="2019" name="Int J Environ Res Public Health">
        <title>Characterization of Chromosome-Mediated BlaOXA-894 in Shewanella xiamenensis Isolated from Pig Wastewater.</title>
        <authorList>
            <person name="Zou H."/>
            <person name="Zhou Z."/>
            <person name="Xia H."/>
            <person name="Zhao Q."/>
            <person name="Li X."/>
        </authorList>
    </citation>
    <scope>NUCLEOTIDE SEQUENCE</scope>
    <source>
        <strain evidence="9">2015oxa</strain>
    </source>
</reference>
<dbReference type="OrthoDB" id="9810567at2"/>
<dbReference type="Pfam" id="PF14450">
    <property type="entry name" value="FtsA"/>
    <property type="match status" value="1"/>
</dbReference>
<dbReference type="PIRSF" id="PIRSF003101">
    <property type="entry name" value="FtsA"/>
    <property type="match status" value="1"/>
</dbReference>
<comment type="function">
    <text evidence="6 7">Cell division protein that is involved in the assembly of the Z ring. May serve as a membrane anchor for the Z ring.</text>
</comment>
<evidence type="ECO:0000313" key="11">
    <source>
        <dbReference type="EMBL" id="MDV5391801.1"/>
    </source>
</evidence>
<keyword evidence="5 6" id="KW-0131">Cell cycle</keyword>
<evidence type="ECO:0000256" key="7">
    <source>
        <dbReference type="PIRNR" id="PIRNR003101"/>
    </source>
</evidence>
<evidence type="ECO:0000256" key="3">
    <source>
        <dbReference type="ARBA" id="ARBA00022618"/>
    </source>
</evidence>
<feature type="domain" description="SHS2" evidence="8">
    <location>
        <begin position="10"/>
        <end position="196"/>
    </location>
</feature>
<name>A0A073KKG2_9GAMM</name>
<dbReference type="Gene3D" id="3.30.1490.110">
    <property type="match status" value="1"/>
</dbReference>
<accession>A0A073KKG2</accession>
<evidence type="ECO:0000256" key="6">
    <source>
        <dbReference type="HAMAP-Rule" id="MF_02033"/>
    </source>
</evidence>
<dbReference type="PANTHER" id="PTHR32432">
    <property type="entry name" value="CELL DIVISION PROTEIN FTSA-RELATED"/>
    <property type="match status" value="1"/>
</dbReference>
<dbReference type="EMBL" id="JASGOQ010000001">
    <property type="protein sequence ID" value="MDV5391801.1"/>
    <property type="molecule type" value="Genomic_DNA"/>
</dbReference>
<dbReference type="CDD" id="cd24048">
    <property type="entry name" value="ASKHA_NBD_FtsA"/>
    <property type="match status" value="1"/>
</dbReference>
<keyword evidence="12" id="KW-1185">Reference proteome</keyword>
<evidence type="ECO:0000256" key="4">
    <source>
        <dbReference type="ARBA" id="ARBA00023136"/>
    </source>
</evidence>
<evidence type="ECO:0000313" key="9">
    <source>
        <dbReference type="EMBL" id="MDG5901607.1"/>
    </source>
</evidence>
<dbReference type="EMBL" id="SUNE01000015">
    <property type="protein sequence ID" value="MDG5901607.1"/>
    <property type="molecule type" value="Genomic_DNA"/>
</dbReference>
<keyword evidence="1 6" id="KW-1003">Cell membrane</keyword>
<evidence type="ECO:0000256" key="5">
    <source>
        <dbReference type="ARBA" id="ARBA00023306"/>
    </source>
</evidence>
<dbReference type="InterPro" id="IPR050696">
    <property type="entry name" value="FtsA/MreB"/>
</dbReference>
<evidence type="ECO:0000256" key="1">
    <source>
        <dbReference type="ARBA" id="ARBA00022475"/>
    </source>
</evidence>
<protein>
    <recommendedName>
        <fullName evidence="6 7">Cell division protein FtsA</fullName>
    </recommendedName>
</protein>
<evidence type="ECO:0000313" key="12">
    <source>
        <dbReference type="Proteomes" id="UP001159075"/>
    </source>
</evidence>
<dbReference type="GeneID" id="75187118"/>
<comment type="subunit">
    <text evidence="6">Self-interacts. Interacts with FtsZ.</text>
</comment>
<dbReference type="SMART" id="SM00842">
    <property type="entry name" value="FtsA"/>
    <property type="match status" value="1"/>
</dbReference>
<keyword evidence="4 6" id="KW-0472">Membrane</keyword>
<reference evidence="11" key="4">
    <citation type="submission" date="2023-05" db="EMBL/GenBank/DDBJ databases">
        <title>Colonisation of extended spectrum b-lactamase- and carbapenemase-producing bacteria on hospital surfaces from low- and middle-income countries.</title>
        <authorList>
            <person name="Nieto-Rosado M."/>
            <person name="Sands K."/>
            <person name="Iregbu K."/>
            <person name="Zahra R."/>
            <person name="Mazarati J.B."/>
            <person name="Mehtar S."/>
            <person name="Barnards-Group B."/>
            <person name="Walsh T.R."/>
        </authorList>
    </citation>
    <scope>NUCLEOTIDE SEQUENCE</scope>
    <source>
        <strain evidence="11">PP-E493</strain>
    </source>
</reference>
<dbReference type="RefSeq" id="WP_011073897.1">
    <property type="nucleotide sequence ID" value="NZ_AP025014.1"/>
</dbReference>
<comment type="caution">
    <text evidence="9">The sequence shown here is derived from an EMBL/GenBank/DDBJ whole genome shotgun (WGS) entry which is preliminary data.</text>
</comment>
<keyword evidence="3 6" id="KW-0132">Cell division</keyword>
<dbReference type="HAMAP" id="MF_02033">
    <property type="entry name" value="FtsA"/>
    <property type="match status" value="1"/>
</dbReference>
<dbReference type="GO" id="GO:0043093">
    <property type="term" value="P:FtsZ-dependent cytokinesis"/>
    <property type="evidence" value="ECO:0007669"/>
    <property type="project" value="UniProtKB-UniRule"/>
</dbReference>
<evidence type="ECO:0000313" key="10">
    <source>
        <dbReference type="EMBL" id="MDI5833347.1"/>
    </source>
</evidence>
<dbReference type="NCBIfam" id="TIGR01174">
    <property type="entry name" value="ftsA"/>
    <property type="match status" value="1"/>
</dbReference>
<dbReference type="GO" id="GO:0009898">
    <property type="term" value="C:cytoplasmic side of plasma membrane"/>
    <property type="evidence" value="ECO:0007669"/>
    <property type="project" value="UniProtKB-UniRule"/>
</dbReference>
<reference evidence="9" key="2">
    <citation type="submission" date="2019-04" db="EMBL/GenBank/DDBJ databases">
        <authorList>
            <person name="Zou H."/>
        </authorList>
    </citation>
    <scope>NUCLEOTIDE SEQUENCE</scope>
    <source>
        <strain evidence="9">2015oxa</strain>
    </source>
</reference>
<dbReference type="Gene3D" id="3.30.420.40">
    <property type="match status" value="1"/>
</dbReference>
<evidence type="ECO:0000259" key="8">
    <source>
        <dbReference type="SMART" id="SM00842"/>
    </source>
</evidence>
<dbReference type="SUPFAM" id="SSF53067">
    <property type="entry name" value="Actin-like ATPase domain"/>
    <property type="match status" value="2"/>
</dbReference>
<dbReference type="FunFam" id="3.30.420.40:FF:000030">
    <property type="entry name" value="Cell division protein FtsA"/>
    <property type="match status" value="1"/>
</dbReference>
<dbReference type="PANTHER" id="PTHR32432:SF4">
    <property type="entry name" value="CELL DIVISION PROTEIN FTSA"/>
    <property type="match status" value="1"/>
</dbReference>
<evidence type="ECO:0000256" key="2">
    <source>
        <dbReference type="ARBA" id="ARBA00022519"/>
    </source>
</evidence>
<sequence length="411" mass="44535">MTKNQDRNLIVGLDIGTSKVAVIIGEVLPDGEISIVGLGNHPSRGMDKGGVNDLDSIVRSVQRALDQAELMADCQVSSVYLSISGKHIACQNENGMVSINDEEVTQEDVDNVIHTARSVKIPTERRILHVLPQEYAIDVQDGIRSPIGMSGMRMEAKVHIVTCANDMAKNITKSVERCGLKVDDLVFSGIASADAVLTFDEKDLGVCIVDIGGGTTDIAVYTNGALRHCAVVPVAGNQVTNDIAKIFRTPSSHAEQIKVQFACARSSMVSREDSIEVPSVGGRPSRSMSRHTLAEVVEPRYQELFELVLKELKDSGLEDQIAAGIVLTGGTASIQGVVDIAEATFGMPVRVASPLPVKGLYEYVDQSIYSTGVGLLHYGARRVLERQFERPERQGVTSAWNRVQSWFKGEF</sequence>
<dbReference type="NCBIfam" id="NF007009">
    <property type="entry name" value="PRK09472.1"/>
    <property type="match status" value="1"/>
</dbReference>
<organism evidence="9">
    <name type="scientific">Shewanella xiamenensis</name>
    <dbReference type="NCBI Taxonomy" id="332186"/>
    <lineage>
        <taxon>Bacteria</taxon>
        <taxon>Pseudomonadati</taxon>
        <taxon>Pseudomonadota</taxon>
        <taxon>Gammaproteobacteria</taxon>
        <taxon>Alteromonadales</taxon>
        <taxon>Shewanellaceae</taxon>
        <taxon>Shewanella</taxon>
    </lineage>
</organism>
<dbReference type="GO" id="GO:0032153">
    <property type="term" value="C:cell division site"/>
    <property type="evidence" value="ECO:0007669"/>
    <property type="project" value="UniProtKB-UniRule"/>
</dbReference>
<dbReference type="Proteomes" id="UP001159075">
    <property type="component" value="Unassembled WGS sequence"/>
</dbReference>
<gene>
    <name evidence="6 9" type="primary">ftsA</name>
    <name evidence="9" type="ORF">E2650_17260</name>
    <name evidence="10" type="ORF">ODY93_17325</name>
    <name evidence="11" type="ORF">QM089_16460</name>
</gene>
<proteinExistence type="inferred from homology"/>
<dbReference type="Proteomes" id="UP001152518">
    <property type="component" value="Unassembled WGS sequence"/>
</dbReference>
<comment type="similarity">
    <text evidence="6 7">Belongs to the FtsA/MreB family.</text>
</comment>
<reference evidence="10 12" key="3">
    <citation type="submission" date="2022-09" db="EMBL/GenBank/DDBJ databases">
        <title>The outer-membrane cytochrome OmcA is essential for infection of Shewanella oneidensis by a zebrafish-associated bacteriophage.</title>
        <authorList>
            <person name="Grenfell A.W."/>
            <person name="Intile P."/>
            <person name="Mcfarlane J."/>
            <person name="Leung D."/>
            <person name="Abdalla K."/>
            <person name="Wold M."/>
            <person name="Kees E."/>
            <person name="Gralnick J."/>
        </authorList>
    </citation>
    <scope>NUCLEOTIDE SEQUENCE [LARGE SCALE GENOMIC DNA]</scope>
    <source>
        <strain evidence="10 12">NF-5</strain>
    </source>
</reference>
<dbReference type="AlphaFoldDB" id="A0A073KKG2"/>
<dbReference type="InterPro" id="IPR043129">
    <property type="entry name" value="ATPase_NBD"/>
</dbReference>
<dbReference type="FunFam" id="3.30.1490.110:FF:000001">
    <property type="entry name" value="Cell division protein FtsA"/>
    <property type="match status" value="1"/>
</dbReference>
<dbReference type="InterPro" id="IPR003494">
    <property type="entry name" value="SHS2_FtsA"/>
</dbReference>
<dbReference type="Proteomes" id="UP001187859">
    <property type="component" value="Unassembled WGS sequence"/>
</dbReference>
<comment type="subcellular location">
    <subcellularLocation>
        <location evidence="6">Cell membrane</location>
        <topology evidence="6">Peripheral membrane protein</topology>
        <orientation evidence="6">Cytoplasmic side</orientation>
    </subcellularLocation>
    <text evidence="6">Localizes to the Z ring in an FtsZ-dependent manner. Targeted to the membrane through a conserved C-terminal amphipathic helix.</text>
</comment>
<dbReference type="Pfam" id="PF02491">
    <property type="entry name" value="SHS2_FTSA"/>
    <property type="match status" value="1"/>
</dbReference>
<dbReference type="EMBL" id="JAOTLW010000021">
    <property type="protein sequence ID" value="MDI5833347.1"/>
    <property type="molecule type" value="Genomic_DNA"/>
</dbReference>